<feature type="compositionally biased region" description="Polar residues" evidence="4">
    <location>
        <begin position="184"/>
        <end position="201"/>
    </location>
</feature>
<dbReference type="PROSITE" id="PS50096">
    <property type="entry name" value="IQ"/>
    <property type="match status" value="4"/>
</dbReference>
<sequence length="727" mass="79212">MAQRLDAAATLLCHSPATIPPNISPSEVAWLRSYYTETEKEQNKQAIAVAAATAAAADAAVAAANAAVAVVRLTSHGRGTMFGGARERWAAVKVQTCFRGYLARKALRALKGLVKLQALVRGYLVRKQATATLHSMQALIRAQATVRSHKNRGLISIESSNRFEIRARKSMERFGDSRSEHTAPSHSKRLSASNSGDNNFNDIDESPKIVEVDTGSRPKSRSRRTNTGSASVFSDDTTYQRALSSPIPYPGTPARLSIPDSRNYQDYDWALSVEECRMISTAQSTPRFVNSCGGGATSNAACTPSKSVCNENYFRGYSPNYMASTQSFKAKLRSHSAPKQRPEPGAKKRLSLNEMLASRNSLSGVRMQSSCSQVQDAIVFKNAVMGKLENAAVAAANAAVAVVRLTSHGRGTMFGGARERWAAVKVQTCFRGYLARKALRALKGLVKLQALVRGYLVRKQATATLHSMQALIRAQATVRSHKNRGLISIESSNRFEIRARKSMERFGDSRSEHTAPSHSKRLSASNSGDNNFNDIDESPKIVEVDTGSRPKSRSRRTNTGSASVFSDDTTYQRALSSPIPYPGTPARLSIPDSRNYQDYDWALSVEECRMISTAQSTPRFVNSCGGGATSNAACTPSKSVCNENYFRGYSPNYMASTQSFKAKLRSHSAPKQRPEPGAKKRLSLNEMLASRNSLSGVRMQSSCSQVQDAIVFKNAVMGKLESSSGFW</sequence>
<reference evidence="6 7" key="1">
    <citation type="journal article" date="2019" name="G3 (Bethesda)">
        <title>Sequencing of a Wild Apple (Malus baccata) Genome Unravels the Differences Between Cultivated and Wild Apple Species Regarding Disease Resistance and Cold Tolerance.</title>
        <authorList>
            <person name="Chen X."/>
        </authorList>
    </citation>
    <scope>NUCLEOTIDE SEQUENCE [LARGE SCALE GENOMIC DNA]</scope>
    <source>
        <strain evidence="7">cv. Shandingzi</strain>
        <tissue evidence="6">Leaves</tissue>
    </source>
</reference>
<comment type="caution">
    <text evidence="6">The sequence shown here is derived from an EMBL/GenBank/DDBJ whole genome shotgun (WGS) entry which is preliminary data.</text>
</comment>
<comment type="subunit">
    <text evidence="3">Binds to multiple calmodulin (CaM) in the presence of Ca(2+) and CaM-like proteins.</text>
</comment>
<feature type="compositionally biased region" description="Basic and acidic residues" evidence="4">
    <location>
        <begin position="205"/>
        <end position="216"/>
    </location>
</feature>
<dbReference type="InterPro" id="IPR000048">
    <property type="entry name" value="IQ_motif_EF-hand-BS"/>
</dbReference>
<gene>
    <name evidence="6" type="ORF">C1H46_035440</name>
</gene>
<dbReference type="AlphaFoldDB" id="A0A540KXL1"/>
<feature type="domain" description="DUF4005" evidence="5">
    <location>
        <begin position="618"/>
        <end position="695"/>
    </location>
</feature>
<accession>A0A540KXL1</accession>
<comment type="similarity">
    <text evidence="2">Belongs to the IQD family.</text>
</comment>
<dbReference type="Pfam" id="PF00612">
    <property type="entry name" value="IQ"/>
    <property type="match status" value="4"/>
</dbReference>
<dbReference type="GO" id="GO:0005516">
    <property type="term" value="F:calmodulin binding"/>
    <property type="evidence" value="ECO:0007669"/>
    <property type="project" value="UniProtKB-KW"/>
</dbReference>
<dbReference type="Proteomes" id="UP000315295">
    <property type="component" value="Unassembled WGS sequence"/>
</dbReference>
<feature type="domain" description="DUF4005" evidence="5">
    <location>
        <begin position="286"/>
        <end position="363"/>
    </location>
</feature>
<feature type="compositionally biased region" description="Polar residues" evidence="4">
    <location>
        <begin position="557"/>
        <end position="575"/>
    </location>
</feature>
<dbReference type="InterPro" id="IPR025064">
    <property type="entry name" value="DUF4005"/>
</dbReference>
<evidence type="ECO:0000313" key="6">
    <source>
        <dbReference type="EMBL" id="TQD78963.1"/>
    </source>
</evidence>
<dbReference type="PANTHER" id="PTHR32295:SF10">
    <property type="entry name" value="PROTEIN IQ-DOMAIN 25"/>
    <property type="match status" value="1"/>
</dbReference>
<feature type="compositionally biased region" description="Basic and acidic residues" evidence="4">
    <location>
        <begin position="503"/>
        <end position="515"/>
    </location>
</feature>
<dbReference type="SMART" id="SM00015">
    <property type="entry name" value="IQ"/>
    <property type="match status" value="4"/>
</dbReference>
<name>A0A540KXL1_MALBA</name>
<keyword evidence="7" id="KW-1185">Reference proteome</keyword>
<evidence type="ECO:0000256" key="1">
    <source>
        <dbReference type="ARBA" id="ARBA00022860"/>
    </source>
</evidence>
<dbReference type="PANTHER" id="PTHR32295">
    <property type="entry name" value="IQ-DOMAIN 5-RELATED"/>
    <property type="match status" value="1"/>
</dbReference>
<dbReference type="CDD" id="cd23767">
    <property type="entry name" value="IQCD"/>
    <property type="match status" value="2"/>
</dbReference>
<feature type="compositionally biased region" description="Basic and acidic residues" evidence="4">
    <location>
        <begin position="171"/>
        <end position="183"/>
    </location>
</feature>
<evidence type="ECO:0000256" key="3">
    <source>
        <dbReference type="ARBA" id="ARBA00024378"/>
    </source>
</evidence>
<protein>
    <recommendedName>
        <fullName evidence="5">DUF4005 domain-containing protein</fullName>
    </recommendedName>
</protein>
<proteinExistence type="inferred from homology"/>
<evidence type="ECO:0000259" key="5">
    <source>
        <dbReference type="Pfam" id="PF13178"/>
    </source>
</evidence>
<organism evidence="6 7">
    <name type="scientific">Malus baccata</name>
    <name type="common">Siberian crab apple</name>
    <name type="synonym">Pyrus baccata</name>
    <dbReference type="NCBI Taxonomy" id="106549"/>
    <lineage>
        <taxon>Eukaryota</taxon>
        <taxon>Viridiplantae</taxon>
        <taxon>Streptophyta</taxon>
        <taxon>Embryophyta</taxon>
        <taxon>Tracheophyta</taxon>
        <taxon>Spermatophyta</taxon>
        <taxon>Magnoliopsida</taxon>
        <taxon>eudicotyledons</taxon>
        <taxon>Gunneridae</taxon>
        <taxon>Pentapetalae</taxon>
        <taxon>rosids</taxon>
        <taxon>fabids</taxon>
        <taxon>Rosales</taxon>
        <taxon>Rosaceae</taxon>
        <taxon>Amygdaloideae</taxon>
        <taxon>Maleae</taxon>
        <taxon>Malus</taxon>
    </lineage>
</organism>
<dbReference type="Pfam" id="PF13178">
    <property type="entry name" value="DUF4005"/>
    <property type="match status" value="2"/>
</dbReference>
<feature type="region of interest" description="Disordered" evidence="4">
    <location>
        <begin position="503"/>
        <end position="586"/>
    </location>
</feature>
<feature type="compositionally biased region" description="Polar residues" evidence="4">
    <location>
        <begin position="516"/>
        <end position="533"/>
    </location>
</feature>
<evidence type="ECO:0000313" key="7">
    <source>
        <dbReference type="Proteomes" id="UP000315295"/>
    </source>
</evidence>
<feature type="compositionally biased region" description="Polar residues" evidence="4">
    <location>
        <begin position="225"/>
        <end position="243"/>
    </location>
</feature>
<feature type="region of interest" description="Disordered" evidence="4">
    <location>
        <begin position="171"/>
        <end position="254"/>
    </location>
</feature>
<evidence type="ECO:0000256" key="2">
    <source>
        <dbReference type="ARBA" id="ARBA00024341"/>
    </source>
</evidence>
<evidence type="ECO:0000256" key="4">
    <source>
        <dbReference type="SAM" id="MobiDB-lite"/>
    </source>
</evidence>
<feature type="compositionally biased region" description="Basic and acidic residues" evidence="4">
    <location>
        <begin position="537"/>
        <end position="548"/>
    </location>
</feature>
<dbReference type="EMBL" id="VIEB01000880">
    <property type="protein sequence ID" value="TQD78963.1"/>
    <property type="molecule type" value="Genomic_DNA"/>
</dbReference>
<keyword evidence="1" id="KW-0112">Calmodulin-binding</keyword>